<feature type="transmembrane region" description="Helical" evidence="8">
    <location>
        <begin position="311"/>
        <end position="334"/>
    </location>
</feature>
<keyword evidence="6 8" id="KW-0472">Membrane</keyword>
<dbReference type="PROSITE" id="PS50850">
    <property type="entry name" value="MFS"/>
    <property type="match status" value="1"/>
</dbReference>
<name>A0A5C3MED6_9AGAR</name>
<dbReference type="InterPro" id="IPR005828">
    <property type="entry name" value="MFS_sugar_transport-like"/>
</dbReference>
<comment type="similarity">
    <text evidence="2">Belongs to the major facilitator superfamily. Sugar transporter (TC 2.A.1.1) family.</text>
</comment>
<evidence type="ECO:0000256" key="5">
    <source>
        <dbReference type="ARBA" id="ARBA00022989"/>
    </source>
</evidence>
<keyword evidence="3" id="KW-0813">Transport</keyword>
<keyword evidence="5 8" id="KW-1133">Transmembrane helix</keyword>
<dbReference type="Pfam" id="PF00083">
    <property type="entry name" value="Sugar_tr"/>
    <property type="match status" value="1"/>
</dbReference>
<feature type="transmembrane region" description="Helical" evidence="8">
    <location>
        <begin position="367"/>
        <end position="391"/>
    </location>
</feature>
<proteinExistence type="inferred from homology"/>
<dbReference type="InterPro" id="IPR003663">
    <property type="entry name" value="Sugar/inositol_transpt"/>
</dbReference>
<sequence length="462" mass="49677">MSHPRFPNGETFTKYGWGVCLWVLITAFQYGYHISALNQIQAVLTCNDTTSDVYRRYGLPTCIPMSDFTFSLVTSIFTVGGLTGSLVANLVMDKHGRKGATKICAVTMAAGTGLMGVSSSVGFLALGRFLVGISSGVGLCVGPVFLGEIAPSKISGNVGVLTQLAIVLGIMLTQVAGLRLSTPTEWRIVLLISFALAVIQFIASAFATESPSWLASKGRLEENKSISVKLWGEVGINPSSRDVEDPLLDEAEERRRDVHQDAVTIPQLFVARDLRKPLMIVCLAMLSQQLSGINAVLYYSNAILSRSLPDLGPYVSLGITIVNVIMTFPPILLIERMGRRSLLTLSTFGSLFSLFAIGIGLDSGLVLLSSIATLTFVTSFAVGLGPIPFVMISEVSPPHAVSVLSSVALSLNWIANFCVGLAFLPLRNILSGGDPLKEGRVFYVFVALLFTSTFLLSRYYRG</sequence>
<dbReference type="AlphaFoldDB" id="A0A5C3MED6"/>
<keyword evidence="11" id="KW-1185">Reference proteome</keyword>
<dbReference type="SUPFAM" id="SSF103473">
    <property type="entry name" value="MFS general substrate transporter"/>
    <property type="match status" value="1"/>
</dbReference>
<feature type="transmembrane region" description="Helical" evidence="8">
    <location>
        <begin position="441"/>
        <end position="460"/>
    </location>
</feature>
<keyword evidence="4 8" id="KW-0812">Transmembrane</keyword>
<evidence type="ECO:0000256" key="4">
    <source>
        <dbReference type="ARBA" id="ARBA00022692"/>
    </source>
</evidence>
<evidence type="ECO:0000256" key="3">
    <source>
        <dbReference type="ARBA" id="ARBA00022448"/>
    </source>
</evidence>
<dbReference type="PANTHER" id="PTHR23503:SF8">
    <property type="entry name" value="FACILITATED GLUCOSE TRANSPORTER PROTEIN 1"/>
    <property type="match status" value="1"/>
</dbReference>
<evidence type="ECO:0000256" key="7">
    <source>
        <dbReference type="ARBA" id="ARBA00049119"/>
    </source>
</evidence>
<feature type="transmembrane region" description="Helical" evidence="8">
    <location>
        <begin position="403"/>
        <end position="426"/>
    </location>
</feature>
<feature type="transmembrane region" description="Helical" evidence="8">
    <location>
        <begin position="103"/>
        <end position="123"/>
    </location>
</feature>
<feature type="transmembrane region" description="Helical" evidence="8">
    <location>
        <begin position="68"/>
        <end position="91"/>
    </location>
</feature>
<feature type="transmembrane region" description="Helical" evidence="8">
    <location>
        <begin position="129"/>
        <end position="146"/>
    </location>
</feature>
<dbReference type="GO" id="GO:0016020">
    <property type="term" value="C:membrane"/>
    <property type="evidence" value="ECO:0007669"/>
    <property type="project" value="UniProtKB-SubCell"/>
</dbReference>
<dbReference type="InterPro" id="IPR036259">
    <property type="entry name" value="MFS_trans_sf"/>
</dbReference>
<comment type="catalytic activity">
    <reaction evidence="7">
        <text>myo-inositol(out) + H(+)(out) = myo-inositol(in) + H(+)(in)</text>
        <dbReference type="Rhea" id="RHEA:60364"/>
        <dbReference type="ChEBI" id="CHEBI:15378"/>
        <dbReference type="ChEBI" id="CHEBI:17268"/>
    </reaction>
</comment>
<feature type="transmembrane region" description="Helical" evidence="8">
    <location>
        <begin position="12"/>
        <end position="32"/>
    </location>
</feature>
<dbReference type="Gene3D" id="1.20.1250.20">
    <property type="entry name" value="MFS general substrate transporter like domains"/>
    <property type="match status" value="1"/>
</dbReference>
<evidence type="ECO:0000259" key="9">
    <source>
        <dbReference type="PROSITE" id="PS50850"/>
    </source>
</evidence>
<evidence type="ECO:0000256" key="2">
    <source>
        <dbReference type="ARBA" id="ARBA00010992"/>
    </source>
</evidence>
<protein>
    <submittedName>
        <fullName evidence="10">General substrate transporter</fullName>
    </submittedName>
</protein>
<organism evidence="10 11">
    <name type="scientific">Crucibulum laeve</name>
    <dbReference type="NCBI Taxonomy" id="68775"/>
    <lineage>
        <taxon>Eukaryota</taxon>
        <taxon>Fungi</taxon>
        <taxon>Dikarya</taxon>
        <taxon>Basidiomycota</taxon>
        <taxon>Agaricomycotina</taxon>
        <taxon>Agaricomycetes</taxon>
        <taxon>Agaricomycetidae</taxon>
        <taxon>Agaricales</taxon>
        <taxon>Agaricineae</taxon>
        <taxon>Nidulariaceae</taxon>
        <taxon>Crucibulum</taxon>
    </lineage>
</organism>
<comment type="subcellular location">
    <subcellularLocation>
        <location evidence="1">Membrane</location>
        <topology evidence="1">Multi-pass membrane protein</topology>
    </subcellularLocation>
</comment>
<feature type="transmembrane region" description="Helical" evidence="8">
    <location>
        <begin position="188"/>
        <end position="207"/>
    </location>
</feature>
<evidence type="ECO:0000313" key="11">
    <source>
        <dbReference type="Proteomes" id="UP000308652"/>
    </source>
</evidence>
<dbReference type="Proteomes" id="UP000308652">
    <property type="component" value="Unassembled WGS sequence"/>
</dbReference>
<accession>A0A5C3MED6</accession>
<feature type="transmembrane region" description="Helical" evidence="8">
    <location>
        <begin position="341"/>
        <end position="361"/>
    </location>
</feature>
<dbReference type="GO" id="GO:0015149">
    <property type="term" value="F:hexose transmembrane transporter activity"/>
    <property type="evidence" value="ECO:0007669"/>
    <property type="project" value="TreeGrafter"/>
</dbReference>
<feature type="transmembrane region" description="Helical" evidence="8">
    <location>
        <begin position="278"/>
        <end position="299"/>
    </location>
</feature>
<gene>
    <name evidence="10" type="ORF">BDQ12DRAFT_644633</name>
</gene>
<evidence type="ECO:0000256" key="6">
    <source>
        <dbReference type="ARBA" id="ARBA00023136"/>
    </source>
</evidence>
<evidence type="ECO:0000313" key="10">
    <source>
        <dbReference type="EMBL" id="TFK42786.1"/>
    </source>
</evidence>
<dbReference type="OrthoDB" id="4540492at2759"/>
<dbReference type="InterPro" id="IPR045263">
    <property type="entry name" value="GLUT"/>
</dbReference>
<dbReference type="PANTHER" id="PTHR23503">
    <property type="entry name" value="SOLUTE CARRIER FAMILY 2"/>
    <property type="match status" value="1"/>
</dbReference>
<evidence type="ECO:0000256" key="8">
    <source>
        <dbReference type="SAM" id="Phobius"/>
    </source>
</evidence>
<dbReference type="STRING" id="68775.A0A5C3MED6"/>
<dbReference type="InterPro" id="IPR020846">
    <property type="entry name" value="MFS_dom"/>
</dbReference>
<reference evidence="10 11" key="1">
    <citation type="journal article" date="2019" name="Nat. Ecol. Evol.">
        <title>Megaphylogeny resolves global patterns of mushroom evolution.</title>
        <authorList>
            <person name="Varga T."/>
            <person name="Krizsan K."/>
            <person name="Foldi C."/>
            <person name="Dima B."/>
            <person name="Sanchez-Garcia M."/>
            <person name="Sanchez-Ramirez S."/>
            <person name="Szollosi G.J."/>
            <person name="Szarkandi J.G."/>
            <person name="Papp V."/>
            <person name="Albert L."/>
            <person name="Andreopoulos W."/>
            <person name="Angelini C."/>
            <person name="Antonin V."/>
            <person name="Barry K.W."/>
            <person name="Bougher N.L."/>
            <person name="Buchanan P."/>
            <person name="Buyck B."/>
            <person name="Bense V."/>
            <person name="Catcheside P."/>
            <person name="Chovatia M."/>
            <person name="Cooper J."/>
            <person name="Damon W."/>
            <person name="Desjardin D."/>
            <person name="Finy P."/>
            <person name="Geml J."/>
            <person name="Haridas S."/>
            <person name="Hughes K."/>
            <person name="Justo A."/>
            <person name="Karasinski D."/>
            <person name="Kautmanova I."/>
            <person name="Kiss B."/>
            <person name="Kocsube S."/>
            <person name="Kotiranta H."/>
            <person name="LaButti K.M."/>
            <person name="Lechner B.E."/>
            <person name="Liimatainen K."/>
            <person name="Lipzen A."/>
            <person name="Lukacs Z."/>
            <person name="Mihaltcheva S."/>
            <person name="Morgado L.N."/>
            <person name="Niskanen T."/>
            <person name="Noordeloos M.E."/>
            <person name="Ohm R.A."/>
            <person name="Ortiz-Santana B."/>
            <person name="Ovrebo C."/>
            <person name="Racz N."/>
            <person name="Riley R."/>
            <person name="Savchenko A."/>
            <person name="Shiryaev A."/>
            <person name="Soop K."/>
            <person name="Spirin V."/>
            <person name="Szebenyi C."/>
            <person name="Tomsovsky M."/>
            <person name="Tulloss R.E."/>
            <person name="Uehling J."/>
            <person name="Grigoriev I.V."/>
            <person name="Vagvolgyi C."/>
            <person name="Papp T."/>
            <person name="Martin F.M."/>
            <person name="Miettinen O."/>
            <person name="Hibbett D.S."/>
            <person name="Nagy L.G."/>
        </authorList>
    </citation>
    <scope>NUCLEOTIDE SEQUENCE [LARGE SCALE GENOMIC DNA]</scope>
    <source>
        <strain evidence="10 11">CBS 166.37</strain>
    </source>
</reference>
<dbReference type="PRINTS" id="PR00171">
    <property type="entry name" value="SUGRTRNSPORT"/>
</dbReference>
<evidence type="ECO:0000256" key="1">
    <source>
        <dbReference type="ARBA" id="ARBA00004141"/>
    </source>
</evidence>
<feature type="domain" description="Major facilitator superfamily (MFS) profile" evidence="9">
    <location>
        <begin position="19"/>
        <end position="462"/>
    </location>
</feature>
<feature type="transmembrane region" description="Helical" evidence="8">
    <location>
        <begin position="158"/>
        <end position="176"/>
    </location>
</feature>
<dbReference type="EMBL" id="ML213592">
    <property type="protein sequence ID" value="TFK42786.1"/>
    <property type="molecule type" value="Genomic_DNA"/>
</dbReference>